<name>A0A0A5GS49_9BACI</name>
<keyword evidence="2" id="KW-1185">Reference proteome</keyword>
<protein>
    <submittedName>
        <fullName evidence="1">Uncharacterized protein</fullName>
    </submittedName>
</protein>
<dbReference type="Proteomes" id="UP000030528">
    <property type="component" value="Unassembled WGS sequence"/>
</dbReference>
<dbReference type="EMBL" id="AVPE01000001">
    <property type="protein sequence ID" value="KGX94048.1"/>
    <property type="molecule type" value="Genomic_DNA"/>
</dbReference>
<dbReference type="AlphaFoldDB" id="A0A0A5GS49"/>
<dbReference type="STRING" id="1385510.GCA_000425205_00390"/>
<dbReference type="OrthoDB" id="2974618at2"/>
<accession>A0A0A5GS49</accession>
<evidence type="ECO:0000313" key="1">
    <source>
        <dbReference type="EMBL" id="KGX94048.1"/>
    </source>
</evidence>
<organism evidence="1 2">
    <name type="scientific">Pontibacillus halophilus JSM 076056 = DSM 19796</name>
    <dbReference type="NCBI Taxonomy" id="1385510"/>
    <lineage>
        <taxon>Bacteria</taxon>
        <taxon>Bacillati</taxon>
        <taxon>Bacillota</taxon>
        <taxon>Bacilli</taxon>
        <taxon>Bacillales</taxon>
        <taxon>Bacillaceae</taxon>
        <taxon>Pontibacillus</taxon>
    </lineage>
</organism>
<dbReference type="RefSeq" id="WP_026799192.1">
    <property type="nucleotide sequence ID" value="NZ_AULI01000001.1"/>
</dbReference>
<comment type="caution">
    <text evidence="1">The sequence shown here is derived from an EMBL/GenBank/DDBJ whole genome shotgun (WGS) entry which is preliminary data.</text>
</comment>
<gene>
    <name evidence="1" type="ORF">N781_00440</name>
</gene>
<reference evidence="1 2" key="1">
    <citation type="submission" date="2013-08" db="EMBL/GenBank/DDBJ databases">
        <authorList>
            <person name="Huang J."/>
            <person name="Wang G."/>
        </authorList>
    </citation>
    <scope>NUCLEOTIDE SEQUENCE [LARGE SCALE GENOMIC DNA]</scope>
    <source>
        <strain evidence="1 2">JSM 076056</strain>
    </source>
</reference>
<proteinExistence type="predicted"/>
<sequence>MAIFNFFTLNTAEQLDLFFSEDGQLDLDILRNRMVENRAPIDGQGGINGEGFISPNFQIRNDQQVVESFCASQGSLGYYNEARMINDNFTTQRIQHHYYSKSFMMITQKSDFIIKFDFASEEGTKSKVKSLIEEMGFEATIFRLDNELLRKIQGRFDWTAAKLDKIERYGDSTRRVSYEIDPADDQFPSQVDEDYREHGKMSHITFEIPYNAPGAPNTVTVKLYSQGHRIVIDEDELGGSPTEEFILYLLGILKGLKEEV</sequence>
<evidence type="ECO:0000313" key="2">
    <source>
        <dbReference type="Proteomes" id="UP000030528"/>
    </source>
</evidence>